<accession>A0A484FMH0</accession>
<reference evidence="2" key="1">
    <citation type="journal article" date="2013" name="New Phytol.">
        <title>Comparative genomic and transcriptomic analyses reveal the hemibiotrophic stage shift of Colletotrichum fungi.</title>
        <authorList>
            <person name="Gan P."/>
            <person name="Ikeda K."/>
            <person name="Irieda H."/>
            <person name="Narusaka M."/>
            <person name="O'Connell R.J."/>
            <person name="Narusaka Y."/>
            <person name="Takano Y."/>
            <person name="Kubo Y."/>
            <person name="Shirasu K."/>
        </authorList>
    </citation>
    <scope>NUCLEOTIDE SEQUENCE [LARGE SCALE GENOMIC DNA]</scope>
    <source>
        <strain evidence="2">104-T / ATCC 96160 / CBS 514.97 / LARS 414 / MAFF 240422</strain>
    </source>
</reference>
<reference evidence="2" key="2">
    <citation type="journal article" date="2019" name="Mol. Plant Microbe Interact.">
        <title>Genome sequence resources for four phytopathogenic fungi from the Colletotrichum orbiculare species complex.</title>
        <authorList>
            <person name="Gan P."/>
            <person name="Tsushima A."/>
            <person name="Narusaka M."/>
            <person name="Narusaka Y."/>
            <person name="Takano Y."/>
            <person name="Kubo Y."/>
            <person name="Shirasu K."/>
        </authorList>
    </citation>
    <scope>GENOME REANNOTATION</scope>
    <source>
        <strain evidence="2">104-T / ATCC 96160 / CBS 514.97 / LARS 414 / MAFF 240422</strain>
    </source>
</reference>
<evidence type="ECO:0000313" key="1">
    <source>
        <dbReference type="EMBL" id="TDZ18976.1"/>
    </source>
</evidence>
<organism evidence="1 2">
    <name type="scientific">Colletotrichum orbiculare (strain 104-T / ATCC 96160 / CBS 514.97 / LARS 414 / MAFF 240422)</name>
    <name type="common">Cucumber anthracnose fungus</name>
    <name type="synonym">Colletotrichum lagenarium</name>
    <dbReference type="NCBI Taxonomy" id="1213857"/>
    <lineage>
        <taxon>Eukaryota</taxon>
        <taxon>Fungi</taxon>
        <taxon>Dikarya</taxon>
        <taxon>Ascomycota</taxon>
        <taxon>Pezizomycotina</taxon>
        <taxon>Sordariomycetes</taxon>
        <taxon>Hypocreomycetidae</taxon>
        <taxon>Glomerellales</taxon>
        <taxon>Glomerellaceae</taxon>
        <taxon>Colletotrichum</taxon>
        <taxon>Colletotrichum orbiculare species complex</taxon>
    </lineage>
</organism>
<keyword evidence="2" id="KW-1185">Reference proteome</keyword>
<comment type="caution">
    <text evidence="1">The sequence shown here is derived from an EMBL/GenBank/DDBJ whole genome shotgun (WGS) entry which is preliminary data.</text>
</comment>
<dbReference type="Proteomes" id="UP000014480">
    <property type="component" value="Unassembled WGS sequence"/>
</dbReference>
<dbReference type="AlphaFoldDB" id="A0A484FMH0"/>
<evidence type="ECO:0000313" key="2">
    <source>
        <dbReference type="Proteomes" id="UP000014480"/>
    </source>
</evidence>
<dbReference type="EMBL" id="AMCV02000022">
    <property type="protein sequence ID" value="TDZ18976.1"/>
    <property type="molecule type" value="Genomic_DNA"/>
</dbReference>
<name>A0A484FMH0_COLOR</name>
<gene>
    <name evidence="1" type="ORF">Cob_v008261</name>
</gene>
<protein>
    <submittedName>
        <fullName evidence="1">Uncharacterized protein</fullName>
    </submittedName>
</protein>
<proteinExistence type="predicted"/>
<sequence>MWLVPSWHTAATFGIAASIDNVDGEVFPSCTTSFGLLEAASGHLQMRREYRACGDGSDERHSVLDDSKPVDTARRHGNFPSPWILIGYNRGIALQSVADRIIELHRLRFCLP</sequence>